<evidence type="ECO:0000313" key="2">
    <source>
        <dbReference type="Proteomes" id="UP000194266"/>
    </source>
</evidence>
<proteinExistence type="predicted"/>
<dbReference type="Proteomes" id="UP000194266">
    <property type="component" value="Unassembled WGS sequence"/>
</dbReference>
<keyword evidence="2" id="KW-1185">Reference proteome</keyword>
<evidence type="ECO:0008006" key="3">
    <source>
        <dbReference type="Google" id="ProtNLM"/>
    </source>
</evidence>
<comment type="caution">
    <text evidence="1">The sequence shown here is derived from an EMBL/GenBank/DDBJ whole genome shotgun (WGS) entry which is preliminary data.</text>
</comment>
<dbReference type="RefSeq" id="WP_086170604.1">
    <property type="nucleotide sequence ID" value="NZ_MRYD01000100.1"/>
</dbReference>
<dbReference type="EMBL" id="MRYD01000100">
    <property type="protein sequence ID" value="OSZ58856.1"/>
    <property type="molecule type" value="Genomic_DNA"/>
</dbReference>
<gene>
    <name evidence="1" type="ORF">OQI_19325</name>
</gene>
<sequence length="148" mass="16032">MLPADMVGGVSAASKKDLEASNEALRKFVSQVDEVLRRLEGSAGNPTKVSAQTIRASSLSSGRADAFPEAHSLYTQYNSVHEQLTTLSKTLHLHIEAIGIAVKGAAHGYEKLEDDQRRRFWEIRAEILEIEKAASGQHSAKDESGMGA</sequence>
<reference evidence="1 2" key="1">
    <citation type="submission" date="2016-12" db="EMBL/GenBank/DDBJ databases">
        <title>Genome Mining:The Detection of Biosynthetic Gene Clusters to Aid in the Expression of Curamycin A produced by Streptomyces sp. strain CZA14.</title>
        <authorList>
            <person name="Durrell K.A."/>
            <person name="Kirby B.M."/>
            <person name="Khan W."/>
            <person name="Mthethwa T."/>
            <person name="Le Roes-Hill M."/>
        </authorList>
    </citation>
    <scope>NUCLEOTIDE SEQUENCE [LARGE SCALE GENOMIC DNA]</scope>
    <source>
        <strain evidence="1 2">CZA14</strain>
    </source>
</reference>
<name>A0ABX3YG04_9ACTN</name>
<protein>
    <recommendedName>
        <fullName evidence="3">Mediator complex subunit 11</fullName>
    </recommendedName>
</protein>
<accession>A0ABX3YG04</accession>
<organism evidence="1 2">
    <name type="scientific">Streptomyces pharetrae CZA14</name>
    <dbReference type="NCBI Taxonomy" id="1144883"/>
    <lineage>
        <taxon>Bacteria</taxon>
        <taxon>Bacillati</taxon>
        <taxon>Actinomycetota</taxon>
        <taxon>Actinomycetes</taxon>
        <taxon>Kitasatosporales</taxon>
        <taxon>Streptomycetaceae</taxon>
        <taxon>Streptomyces</taxon>
    </lineage>
</organism>
<evidence type="ECO:0000313" key="1">
    <source>
        <dbReference type="EMBL" id="OSZ58856.1"/>
    </source>
</evidence>